<feature type="non-terminal residue" evidence="2">
    <location>
        <position position="208"/>
    </location>
</feature>
<dbReference type="Pfam" id="PF00069">
    <property type="entry name" value="Pkinase"/>
    <property type="match status" value="1"/>
</dbReference>
<dbReference type="EMBL" id="UINC01118141">
    <property type="protein sequence ID" value="SVC91066.1"/>
    <property type="molecule type" value="Genomic_DNA"/>
</dbReference>
<reference evidence="2" key="1">
    <citation type="submission" date="2018-05" db="EMBL/GenBank/DDBJ databases">
        <authorList>
            <person name="Lanie J.A."/>
            <person name="Ng W.-L."/>
            <person name="Kazmierczak K.M."/>
            <person name="Andrzejewski T.M."/>
            <person name="Davidsen T.M."/>
            <person name="Wayne K.J."/>
            <person name="Tettelin H."/>
            <person name="Glass J.I."/>
            <person name="Rusch D."/>
            <person name="Podicherti R."/>
            <person name="Tsui H.-C.T."/>
            <person name="Winkler M.E."/>
        </authorList>
    </citation>
    <scope>NUCLEOTIDE SEQUENCE</scope>
</reference>
<dbReference type="PROSITE" id="PS50011">
    <property type="entry name" value="PROTEIN_KINASE_DOM"/>
    <property type="match status" value="1"/>
</dbReference>
<dbReference type="AlphaFoldDB" id="A0A382R051"/>
<dbReference type="PANTHER" id="PTHR24361:SF785">
    <property type="entry name" value="DUAL SPECIFICITY MITOGEN-ACTIVATED PROTEIN KINASE KINASE 1"/>
    <property type="match status" value="1"/>
</dbReference>
<dbReference type="SUPFAM" id="SSF56112">
    <property type="entry name" value="Protein kinase-like (PK-like)"/>
    <property type="match status" value="1"/>
</dbReference>
<accession>A0A382R051</accession>
<dbReference type="InterPro" id="IPR011009">
    <property type="entry name" value="Kinase-like_dom_sf"/>
</dbReference>
<name>A0A382R051_9ZZZZ</name>
<evidence type="ECO:0000313" key="2">
    <source>
        <dbReference type="EMBL" id="SVC91066.1"/>
    </source>
</evidence>
<dbReference type="GO" id="GO:0004674">
    <property type="term" value="F:protein serine/threonine kinase activity"/>
    <property type="evidence" value="ECO:0007669"/>
    <property type="project" value="TreeGrafter"/>
</dbReference>
<dbReference type="InterPro" id="IPR000719">
    <property type="entry name" value="Prot_kinase_dom"/>
</dbReference>
<dbReference type="PANTHER" id="PTHR24361">
    <property type="entry name" value="MITOGEN-ACTIVATED KINASE KINASE KINASE"/>
    <property type="match status" value="1"/>
</dbReference>
<dbReference type="InterPro" id="IPR008266">
    <property type="entry name" value="Tyr_kinase_AS"/>
</dbReference>
<dbReference type="Gene3D" id="1.10.510.10">
    <property type="entry name" value="Transferase(Phosphotransferase) domain 1"/>
    <property type="match status" value="1"/>
</dbReference>
<evidence type="ECO:0000259" key="1">
    <source>
        <dbReference type="PROSITE" id="PS50011"/>
    </source>
</evidence>
<dbReference type="Gene3D" id="3.30.200.20">
    <property type="entry name" value="Phosphorylase Kinase, domain 1"/>
    <property type="match status" value="1"/>
</dbReference>
<gene>
    <name evidence="2" type="ORF">METZ01_LOCUS343920</name>
</gene>
<sequence length="208" mass="23236">MSTETLPIRFGKYILLDRIASGGMAEVFRAKVTGAADFERVVAIKCMLPHLARDEQFTKMFIDEAKMASLLSHANISQIYELGNHNGRLYLVMEFISGHDLRHILKTSNELGLRIPFPVVAYIISRAAEGLDFAHRKRSLDGNPLKLVHRDVSPQNILVSFEGEVKVVDFGIAKAEQRATETQAGVLKGKFAYMAPEQVRGVEVDHRS</sequence>
<dbReference type="InterPro" id="IPR053235">
    <property type="entry name" value="Ser_Thr_kinase"/>
</dbReference>
<dbReference type="PROSITE" id="PS00109">
    <property type="entry name" value="PROTEIN_KINASE_TYR"/>
    <property type="match status" value="1"/>
</dbReference>
<feature type="domain" description="Protein kinase" evidence="1">
    <location>
        <begin position="13"/>
        <end position="208"/>
    </location>
</feature>
<protein>
    <recommendedName>
        <fullName evidence="1">Protein kinase domain-containing protein</fullName>
    </recommendedName>
</protein>
<dbReference type="CDD" id="cd14014">
    <property type="entry name" value="STKc_PknB_like"/>
    <property type="match status" value="1"/>
</dbReference>
<proteinExistence type="predicted"/>
<dbReference type="GO" id="GO:0005737">
    <property type="term" value="C:cytoplasm"/>
    <property type="evidence" value="ECO:0007669"/>
    <property type="project" value="TreeGrafter"/>
</dbReference>
<organism evidence="2">
    <name type="scientific">marine metagenome</name>
    <dbReference type="NCBI Taxonomy" id="408172"/>
    <lineage>
        <taxon>unclassified sequences</taxon>
        <taxon>metagenomes</taxon>
        <taxon>ecological metagenomes</taxon>
    </lineage>
</organism>
<dbReference type="GO" id="GO:0005524">
    <property type="term" value="F:ATP binding"/>
    <property type="evidence" value="ECO:0007669"/>
    <property type="project" value="InterPro"/>
</dbReference>